<dbReference type="InterPro" id="IPR028082">
    <property type="entry name" value="Peripla_BP_I"/>
</dbReference>
<evidence type="ECO:0000313" key="6">
    <source>
        <dbReference type="Proteomes" id="UP000320160"/>
    </source>
</evidence>
<name>A0A553W946_9SPHN</name>
<organism evidence="5 6">
    <name type="scientific">Sphingorhabdus contaminans</name>
    <dbReference type="NCBI Taxonomy" id="1343899"/>
    <lineage>
        <taxon>Bacteria</taxon>
        <taxon>Pseudomonadati</taxon>
        <taxon>Pseudomonadota</taxon>
        <taxon>Alphaproteobacteria</taxon>
        <taxon>Sphingomonadales</taxon>
        <taxon>Sphingomonadaceae</taxon>
        <taxon>Sphingorhabdus</taxon>
    </lineage>
</organism>
<dbReference type="PANTHER" id="PTHR30146">
    <property type="entry name" value="LACI-RELATED TRANSCRIPTIONAL REPRESSOR"/>
    <property type="match status" value="1"/>
</dbReference>
<feature type="domain" description="HTH lacI-type" evidence="4">
    <location>
        <begin position="15"/>
        <end position="69"/>
    </location>
</feature>
<dbReference type="Pfam" id="PF00356">
    <property type="entry name" value="LacI"/>
    <property type="match status" value="1"/>
</dbReference>
<evidence type="ECO:0000256" key="2">
    <source>
        <dbReference type="ARBA" id="ARBA00023125"/>
    </source>
</evidence>
<dbReference type="InterPro" id="IPR046335">
    <property type="entry name" value="LacI/GalR-like_sensor"/>
</dbReference>
<comment type="caution">
    <text evidence="5">The sequence shown here is derived from an EMBL/GenBank/DDBJ whole genome shotgun (WGS) entry which is preliminary data.</text>
</comment>
<protein>
    <submittedName>
        <fullName evidence="5">LacI family transcriptional regulator</fullName>
    </submittedName>
</protein>
<dbReference type="Gene3D" id="3.40.50.2300">
    <property type="match status" value="2"/>
</dbReference>
<sequence length="351" mass="38406">MARIQKSPRAQQGGATIADVARESGFSPMTVSRVINGERNVKDSTRDAVMEAVEKLNYSPNLAARTLAGAEQTRIAMLYGNPSFAYLSRLLVGTLEQARKSHVQLVIEQCDEGQDIHDVFAELIESGVDGVVLSPPLCDSPKMLDLIQNTDVTCVVVANWCPPGKMSVVYIDDVEAAATMTRHILSLGHKRIAFVKGNPEQKASHQRLKGFELAMAEAGIPIDPELVVDGLFTYRSGLDAADKLLDLKRPPTAIFASNDDMAAAAITVAHRRHLDVPKDVTICGFDDTDFALSIWPELTTIHQPIADMSRAAVEILVDRIRAKRSGRATAREDRMLDFTFVRRESDAPPTS</sequence>
<dbReference type="CDD" id="cd01392">
    <property type="entry name" value="HTH_LacI"/>
    <property type="match status" value="1"/>
</dbReference>
<dbReference type="CDD" id="cd01545">
    <property type="entry name" value="PBP1_SalR"/>
    <property type="match status" value="1"/>
</dbReference>
<keyword evidence="2" id="KW-0238">DNA-binding</keyword>
<evidence type="ECO:0000256" key="3">
    <source>
        <dbReference type="ARBA" id="ARBA00023163"/>
    </source>
</evidence>
<dbReference type="OrthoDB" id="7185860at2"/>
<evidence type="ECO:0000313" key="5">
    <source>
        <dbReference type="EMBL" id="TSB01201.1"/>
    </source>
</evidence>
<gene>
    <name evidence="5" type="ORF">FOM92_08230</name>
</gene>
<dbReference type="SUPFAM" id="SSF53822">
    <property type="entry name" value="Periplasmic binding protein-like I"/>
    <property type="match status" value="1"/>
</dbReference>
<keyword evidence="1" id="KW-0805">Transcription regulation</keyword>
<dbReference type="GO" id="GO:0003700">
    <property type="term" value="F:DNA-binding transcription factor activity"/>
    <property type="evidence" value="ECO:0007669"/>
    <property type="project" value="TreeGrafter"/>
</dbReference>
<dbReference type="Proteomes" id="UP000320160">
    <property type="component" value="Unassembled WGS sequence"/>
</dbReference>
<dbReference type="SMART" id="SM00354">
    <property type="entry name" value="HTH_LACI"/>
    <property type="match status" value="1"/>
</dbReference>
<dbReference type="Pfam" id="PF13377">
    <property type="entry name" value="Peripla_BP_3"/>
    <property type="match status" value="1"/>
</dbReference>
<dbReference type="InterPro" id="IPR000843">
    <property type="entry name" value="HTH_LacI"/>
</dbReference>
<dbReference type="RefSeq" id="WP_143776396.1">
    <property type="nucleotide sequence ID" value="NZ_VKKU01000002.1"/>
</dbReference>
<dbReference type="InterPro" id="IPR010982">
    <property type="entry name" value="Lambda_DNA-bd_dom_sf"/>
</dbReference>
<dbReference type="EMBL" id="VKKU01000002">
    <property type="protein sequence ID" value="TSB01201.1"/>
    <property type="molecule type" value="Genomic_DNA"/>
</dbReference>
<keyword evidence="3" id="KW-0804">Transcription</keyword>
<proteinExistence type="predicted"/>
<dbReference type="Gene3D" id="1.10.260.40">
    <property type="entry name" value="lambda repressor-like DNA-binding domains"/>
    <property type="match status" value="1"/>
</dbReference>
<dbReference type="SUPFAM" id="SSF47413">
    <property type="entry name" value="lambda repressor-like DNA-binding domains"/>
    <property type="match status" value="1"/>
</dbReference>
<evidence type="ECO:0000256" key="1">
    <source>
        <dbReference type="ARBA" id="ARBA00023015"/>
    </source>
</evidence>
<dbReference type="PANTHER" id="PTHR30146:SF153">
    <property type="entry name" value="LACTOSE OPERON REPRESSOR"/>
    <property type="match status" value="1"/>
</dbReference>
<accession>A0A553W946</accession>
<keyword evidence="6" id="KW-1185">Reference proteome</keyword>
<dbReference type="PROSITE" id="PS50932">
    <property type="entry name" value="HTH_LACI_2"/>
    <property type="match status" value="1"/>
</dbReference>
<dbReference type="AlphaFoldDB" id="A0A553W946"/>
<dbReference type="GO" id="GO:0000976">
    <property type="term" value="F:transcription cis-regulatory region binding"/>
    <property type="evidence" value="ECO:0007669"/>
    <property type="project" value="TreeGrafter"/>
</dbReference>
<evidence type="ECO:0000259" key="4">
    <source>
        <dbReference type="PROSITE" id="PS50932"/>
    </source>
</evidence>
<reference evidence="5 6" key="1">
    <citation type="submission" date="2019-07" db="EMBL/GenBank/DDBJ databases">
        <authorList>
            <person name="Park M."/>
        </authorList>
    </citation>
    <scope>NUCLEOTIDE SEQUENCE [LARGE SCALE GENOMIC DNA]</scope>
    <source>
        <strain evidence="5 6">KCTC32445</strain>
    </source>
</reference>